<keyword evidence="4" id="KW-1185">Reference proteome</keyword>
<keyword evidence="1" id="KW-0472">Membrane</keyword>
<dbReference type="InterPro" id="IPR031973">
    <property type="entry name" value="Deltameth_res_prag01"/>
</dbReference>
<dbReference type="EMBL" id="JABSTR010000006">
    <property type="protein sequence ID" value="KAH9373490.1"/>
    <property type="molecule type" value="Genomic_DNA"/>
</dbReference>
<keyword evidence="1" id="KW-1133">Transmembrane helix</keyword>
<dbReference type="Proteomes" id="UP000821853">
    <property type="component" value="Chromosome 4"/>
</dbReference>
<feature type="domain" description="Deltamethrin resistance protein prag01" evidence="2">
    <location>
        <begin position="37"/>
        <end position="87"/>
    </location>
</feature>
<organism evidence="3 4">
    <name type="scientific">Haemaphysalis longicornis</name>
    <name type="common">Bush tick</name>
    <dbReference type="NCBI Taxonomy" id="44386"/>
    <lineage>
        <taxon>Eukaryota</taxon>
        <taxon>Metazoa</taxon>
        <taxon>Ecdysozoa</taxon>
        <taxon>Arthropoda</taxon>
        <taxon>Chelicerata</taxon>
        <taxon>Arachnida</taxon>
        <taxon>Acari</taxon>
        <taxon>Parasitiformes</taxon>
        <taxon>Ixodida</taxon>
        <taxon>Ixodoidea</taxon>
        <taxon>Ixodidae</taxon>
        <taxon>Haemaphysalinae</taxon>
        <taxon>Haemaphysalis</taxon>
    </lineage>
</organism>
<dbReference type="PANTHER" id="PTHR22133">
    <property type="entry name" value="AT01821P-RELATED"/>
    <property type="match status" value="1"/>
</dbReference>
<name>A0A9J6GDL1_HAELO</name>
<keyword evidence="1" id="KW-0812">Transmembrane</keyword>
<comment type="caution">
    <text evidence="3">The sequence shown here is derived from an EMBL/GenBank/DDBJ whole genome shotgun (WGS) entry which is preliminary data.</text>
</comment>
<reference evidence="3 4" key="1">
    <citation type="journal article" date="2020" name="Cell">
        <title>Large-Scale Comparative Analyses of Tick Genomes Elucidate Their Genetic Diversity and Vector Capacities.</title>
        <authorList>
            <consortium name="Tick Genome and Microbiome Consortium (TIGMIC)"/>
            <person name="Jia N."/>
            <person name="Wang J."/>
            <person name="Shi W."/>
            <person name="Du L."/>
            <person name="Sun Y."/>
            <person name="Zhan W."/>
            <person name="Jiang J.F."/>
            <person name="Wang Q."/>
            <person name="Zhang B."/>
            <person name="Ji P."/>
            <person name="Bell-Sakyi L."/>
            <person name="Cui X.M."/>
            <person name="Yuan T.T."/>
            <person name="Jiang B.G."/>
            <person name="Yang W.F."/>
            <person name="Lam T.T."/>
            <person name="Chang Q.C."/>
            <person name="Ding S.J."/>
            <person name="Wang X.J."/>
            <person name="Zhu J.G."/>
            <person name="Ruan X.D."/>
            <person name="Zhao L."/>
            <person name="Wei J.T."/>
            <person name="Ye R.Z."/>
            <person name="Que T.C."/>
            <person name="Du C.H."/>
            <person name="Zhou Y.H."/>
            <person name="Cheng J.X."/>
            <person name="Dai P.F."/>
            <person name="Guo W.B."/>
            <person name="Han X.H."/>
            <person name="Huang E.J."/>
            <person name="Li L.F."/>
            <person name="Wei W."/>
            <person name="Gao Y.C."/>
            <person name="Liu J.Z."/>
            <person name="Shao H.Z."/>
            <person name="Wang X."/>
            <person name="Wang C.C."/>
            <person name="Yang T.C."/>
            <person name="Huo Q.B."/>
            <person name="Li W."/>
            <person name="Chen H.Y."/>
            <person name="Chen S.E."/>
            <person name="Zhou L.G."/>
            <person name="Ni X.B."/>
            <person name="Tian J.H."/>
            <person name="Sheng Y."/>
            <person name="Liu T."/>
            <person name="Pan Y.S."/>
            <person name="Xia L.Y."/>
            <person name="Li J."/>
            <person name="Zhao F."/>
            <person name="Cao W.C."/>
        </authorList>
    </citation>
    <scope>NUCLEOTIDE SEQUENCE [LARGE SCALE GENOMIC DNA]</scope>
    <source>
        <strain evidence="3">HaeL-2018</strain>
    </source>
</reference>
<accession>A0A9J6GDL1</accession>
<dbReference type="PANTHER" id="PTHR22133:SF2">
    <property type="entry name" value="AT01821P-RELATED"/>
    <property type="match status" value="1"/>
</dbReference>
<feature type="transmembrane region" description="Helical" evidence="1">
    <location>
        <begin position="60"/>
        <end position="80"/>
    </location>
</feature>
<dbReference type="AlphaFoldDB" id="A0A9J6GDL1"/>
<evidence type="ECO:0000313" key="4">
    <source>
        <dbReference type="Proteomes" id="UP000821853"/>
    </source>
</evidence>
<dbReference type="OMA" id="TFIGPWE"/>
<evidence type="ECO:0000256" key="1">
    <source>
        <dbReference type="SAM" id="Phobius"/>
    </source>
</evidence>
<evidence type="ECO:0000259" key="2">
    <source>
        <dbReference type="Pfam" id="PF16020"/>
    </source>
</evidence>
<dbReference type="VEuPathDB" id="VectorBase:HLOH_050578"/>
<gene>
    <name evidence="3" type="ORF">HPB48_009535</name>
</gene>
<dbReference type="OrthoDB" id="9981889at2759"/>
<sequence length="90" mass="10071">MIAHVVSRRALLCALKPRSVARSYHPPAEHKAFTMADLPTFVGPWEEHFNKRQAKFNMHLAFGLGFFLATFATAVSLGTLDYVDTPPLKN</sequence>
<dbReference type="Pfam" id="PF16020">
    <property type="entry name" value="Deltameth_res"/>
    <property type="match status" value="1"/>
</dbReference>
<proteinExistence type="predicted"/>
<evidence type="ECO:0000313" key="3">
    <source>
        <dbReference type="EMBL" id="KAH9373490.1"/>
    </source>
</evidence>
<protein>
    <recommendedName>
        <fullName evidence="2">Deltamethrin resistance protein prag01 domain-containing protein</fullName>
    </recommendedName>
</protein>